<dbReference type="SUPFAM" id="SSF52799">
    <property type="entry name" value="(Phosphotyrosine protein) phosphatases II"/>
    <property type="match status" value="1"/>
</dbReference>
<evidence type="ECO:0000259" key="1">
    <source>
        <dbReference type="PROSITE" id="PS50055"/>
    </source>
</evidence>
<dbReference type="PANTHER" id="PTHR45706:SF1">
    <property type="entry name" value="PEZ, ISOFORM A"/>
    <property type="match status" value="1"/>
</dbReference>
<evidence type="ECO:0000313" key="2">
    <source>
        <dbReference type="Ensembl" id="ENSEBUP00000021005.1"/>
    </source>
</evidence>
<dbReference type="PANTHER" id="PTHR45706">
    <property type="entry name" value="TYROSINE-PROTEIN PHOSPHATASE"/>
    <property type="match status" value="1"/>
</dbReference>
<dbReference type="InterPro" id="IPR029021">
    <property type="entry name" value="Prot-tyrosine_phosphatase-like"/>
</dbReference>
<accession>A0A8C4WYW6</accession>
<dbReference type="GO" id="GO:0004725">
    <property type="term" value="F:protein tyrosine phosphatase activity"/>
    <property type="evidence" value="ECO:0007669"/>
    <property type="project" value="InterPro"/>
</dbReference>
<keyword evidence="3" id="KW-1185">Reference proteome</keyword>
<reference evidence="2" key="2">
    <citation type="submission" date="2025-09" db="UniProtKB">
        <authorList>
            <consortium name="Ensembl"/>
        </authorList>
    </citation>
    <scope>IDENTIFICATION</scope>
</reference>
<dbReference type="Pfam" id="PF00102">
    <property type="entry name" value="Y_phosphatase"/>
    <property type="match status" value="1"/>
</dbReference>
<reference evidence="2" key="1">
    <citation type="submission" date="2025-08" db="UniProtKB">
        <authorList>
            <consortium name="Ensembl"/>
        </authorList>
    </citation>
    <scope>IDENTIFICATION</scope>
</reference>
<dbReference type="InterPro" id="IPR000242">
    <property type="entry name" value="PTP_cat"/>
</dbReference>
<name>A0A8C4WYW6_EPTBU</name>
<proteinExistence type="predicted"/>
<dbReference type="Gene3D" id="3.90.190.10">
    <property type="entry name" value="Protein tyrosine phosphatase superfamily"/>
    <property type="match status" value="1"/>
</dbReference>
<evidence type="ECO:0000313" key="3">
    <source>
        <dbReference type="Proteomes" id="UP000694388"/>
    </source>
</evidence>
<organism evidence="2 3">
    <name type="scientific">Eptatretus burgeri</name>
    <name type="common">Inshore hagfish</name>
    <dbReference type="NCBI Taxonomy" id="7764"/>
    <lineage>
        <taxon>Eukaryota</taxon>
        <taxon>Metazoa</taxon>
        <taxon>Chordata</taxon>
        <taxon>Craniata</taxon>
        <taxon>Vertebrata</taxon>
        <taxon>Cyclostomata</taxon>
        <taxon>Myxini</taxon>
        <taxon>Myxiniformes</taxon>
        <taxon>Myxinidae</taxon>
        <taxon>Eptatretinae</taxon>
        <taxon>Eptatretus</taxon>
    </lineage>
</organism>
<dbReference type="GeneTree" id="ENSGT00940000155613"/>
<dbReference type="Proteomes" id="UP000694388">
    <property type="component" value="Unplaced"/>
</dbReference>
<dbReference type="PRINTS" id="PR00700">
    <property type="entry name" value="PRTYPHPHTASE"/>
</dbReference>
<protein>
    <recommendedName>
        <fullName evidence="1">Tyrosine-protein phosphatase domain-containing protein</fullName>
    </recommendedName>
</protein>
<dbReference type="AlphaFoldDB" id="A0A8C4WYW6"/>
<dbReference type="Ensembl" id="ENSEBUT00000021581.1">
    <property type="protein sequence ID" value="ENSEBUP00000021005.1"/>
    <property type="gene ID" value="ENSEBUG00000012982.1"/>
</dbReference>
<sequence>MVGLVLKLGVYLCKIYSPLMVMVKLKTMYEAVPCMRPGTACSTAELPENMERNRFGDVLPYDATRVALRPSRDNPTGYINASHIKRSKVRGLISQGPLPHTSHEFWQMVWEQAVCWCHTQSMRDMLARMLLNLLVVC</sequence>
<dbReference type="PROSITE" id="PS50055">
    <property type="entry name" value="TYR_PHOSPHATASE_PTP"/>
    <property type="match status" value="1"/>
</dbReference>
<feature type="domain" description="Tyrosine-protein phosphatase" evidence="1">
    <location>
        <begin position="25"/>
        <end position="137"/>
    </location>
</feature>